<dbReference type="PANTHER" id="PTHR30238">
    <property type="entry name" value="MEMBRANE BOUND PREDICTED REDOX MODULATOR"/>
    <property type="match status" value="1"/>
</dbReference>
<dbReference type="InterPro" id="IPR005496">
    <property type="entry name" value="Integral_membrane_TerC"/>
</dbReference>
<comment type="similarity">
    <text evidence="2">Belongs to the TerC family.</text>
</comment>
<dbReference type="GO" id="GO:0016020">
    <property type="term" value="C:membrane"/>
    <property type="evidence" value="ECO:0007669"/>
    <property type="project" value="UniProtKB-SubCell"/>
</dbReference>
<feature type="transmembrane region" description="Helical" evidence="6">
    <location>
        <begin position="205"/>
        <end position="229"/>
    </location>
</feature>
<feature type="transmembrane region" description="Helical" evidence="6">
    <location>
        <begin position="89"/>
        <end position="107"/>
    </location>
</feature>
<reference evidence="7 8" key="1">
    <citation type="submission" date="2018-10" db="EMBL/GenBank/DDBJ databases">
        <title>Genomic Encyclopedia of Archaeal and Bacterial Type Strains, Phase II (KMG-II): from individual species to whole genera.</title>
        <authorList>
            <person name="Goeker M."/>
        </authorList>
    </citation>
    <scope>NUCLEOTIDE SEQUENCE [LARGE SCALE GENOMIC DNA]</scope>
    <source>
        <strain evidence="7 8">DSM 14954</strain>
    </source>
</reference>
<accession>A0A660LE39</accession>
<feature type="transmembrane region" description="Helical" evidence="6">
    <location>
        <begin position="235"/>
        <end position="255"/>
    </location>
</feature>
<feature type="transmembrane region" description="Helical" evidence="6">
    <location>
        <begin position="262"/>
        <end position="282"/>
    </location>
</feature>
<feature type="transmembrane region" description="Helical" evidence="6">
    <location>
        <begin position="16"/>
        <end position="38"/>
    </location>
</feature>
<comment type="subcellular location">
    <subcellularLocation>
        <location evidence="1">Membrane</location>
        <topology evidence="1">Multi-pass membrane protein</topology>
    </subcellularLocation>
</comment>
<feature type="transmembrane region" description="Helical" evidence="6">
    <location>
        <begin position="114"/>
        <end position="136"/>
    </location>
</feature>
<dbReference type="Pfam" id="PF03741">
    <property type="entry name" value="TerC"/>
    <property type="match status" value="1"/>
</dbReference>
<feature type="transmembrane region" description="Helical" evidence="6">
    <location>
        <begin position="50"/>
        <end position="69"/>
    </location>
</feature>
<organism evidence="7 8">
    <name type="scientific">Solirubrobacter pauli</name>
    <dbReference type="NCBI Taxonomy" id="166793"/>
    <lineage>
        <taxon>Bacteria</taxon>
        <taxon>Bacillati</taxon>
        <taxon>Actinomycetota</taxon>
        <taxon>Thermoleophilia</taxon>
        <taxon>Solirubrobacterales</taxon>
        <taxon>Solirubrobacteraceae</taxon>
        <taxon>Solirubrobacter</taxon>
    </lineage>
</organism>
<evidence type="ECO:0000256" key="4">
    <source>
        <dbReference type="ARBA" id="ARBA00022989"/>
    </source>
</evidence>
<evidence type="ECO:0000256" key="3">
    <source>
        <dbReference type="ARBA" id="ARBA00022692"/>
    </source>
</evidence>
<dbReference type="AlphaFoldDB" id="A0A660LE39"/>
<feature type="transmembrane region" description="Helical" evidence="6">
    <location>
        <begin position="142"/>
        <end position="159"/>
    </location>
</feature>
<evidence type="ECO:0000313" key="7">
    <source>
        <dbReference type="EMBL" id="RKQ93358.1"/>
    </source>
</evidence>
<protein>
    <submittedName>
        <fullName evidence="7">Tellurite resistance protein TerC</fullName>
    </submittedName>
</protein>
<dbReference type="Proteomes" id="UP000278962">
    <property type="component" value="Unassembled WGS sequence"/>
</dbReference>
<dbReference type="InterPro" id="IPR022369">
    <property type="entry name" value="Integral_membrane_TerC_rswitch"/>
</dbReference>
<comment type="caution">
    <text evidence="7">The sequence shown here is derived from an EMBL/GenBank/DDBJ whole genome shotgun (WGS) entry which is preliminary data.</text>
</comment>
<dbReference type="RefSeq" id="WP_211339990.1">
    <property type="nucleotide sequence ID" value="NZ_RBIL01000001.1"/>
</dbReference>
<keyword evidence="5 6" id="KW-0472">Membrane</keyword>
<proteinExistence type="inferred from homology"/>
<evidence type="ECO:0000256" key="2">
    <source>
        <dbReference type="ARBA" id="ARBA00007511"/>
    </source>
</evidence>
<feature type="transmembrane region" description="Helical" evidence="6">
    <location>
        <begin position="288"/>
        <end position="307"/>
    </location>
</feature>
<keyword evidence="3 6" id="KW-0812">Transmembrane</keyword>
<sequence>MFAASSAPELNLDINLATWGILAGVIVVMAVFDLVIYARGHVPSVRENTIWSVGWIAVALIFGAVFWAWQGGEAGSQFYAGYLLERSLSLDNIFVFAVILSYFAVPGQHAQAKVLAWGIILALLLRLVFIILGAALLDAFHITFYFFGALLLYTAWKLARHDDAEVEPEHNPALKFIRSRVKMTDEYDGEKVWTRVNGKRIATPLLAVFVVIATTDIIFAVDSIPAIFAVTQEPFIVFAANAFALIGLRALYFLLVGLMDKFIYLTQGLSFILAFIGVKMLLVDIWHVPIWLSLSVIVVTLALTALLSMRADRKKSASAA</sequence>
<gene>
    <name evidence="7" type="ORF">C8N24_3220</name>
</gene>
<evidence type="ECO:0000313" key="8">
    <source>
        <dbReference type="Proteomes" id="UP000278962"/>
    </source>
</evidence>
<name>A0A660LE39_9ACTN</name>
<dbReference type="PANTHER" id="PTHR30238:SF0">
    <property type="entry name" value="THYLAKOID MEMBRANE PROTEIN TERC, CHLOROPLASTIC"/>
    <property type="match status" value="1"/>
</dbReference>
<keyword evidence="8" id="KW-1185">Reference proteome</keyword>
<dbReference type="NCBIfam" id="TIGR03718">
    <property type="entry name" value="R_switched_Alx"/>
    <property type="match status" value="1"/>
</dbReference>
<dbReference type="EMBL" id="RBIL01000001">
    <property type="protein sequence ID" value="RKQ93358.1"/>
    <property type="molecule type" value="Genomic_DNA"/>
</dbReference>
<evidence type="ECO:0000256" key="5">
    <source>
        <dbReference type="ARBA" id="ARBA00023136"/>
    </source>
</evidence>
<keyword evidence="4 6" id="KW-1133">Transmembrane helix</keyword>
<evidence type="ECO:0000256" key="1">
    <source>
        <dbReference type="ARBA" id="ARBA00004141"/>
    </source>
</evidence>
<evidence type="ECO:0000256" key="6">
    <source>
        <dbReference type="SAM" id="Phobius"/>
    </source>
</evidence>